<name>A0A645IEW7_9ZZZZ</name>
<proteinExistence type="predicted"/>
<protein>
    <submittedName>
        <fullName evidence="1">Uncharacterized protein</fullName>
    </submittedName>
</protein>
<sequence length="80" mass="9451">MIDEILLFHDPVCLLIDRGPVFLDPKEFGDEPFHGFFLAAIFQDLVLRRIDFFRLHLSAVVHPYDRVVQRLPVPVHRNDR</sequence>
<comment type="caution">
    <text evidence="1">The sequence shown here is derived from an EMBL/GenBank/DDBJ whole genome shotgun (WGS) entry which is preliminary data.</text>
</comment>
<accession>A0A645IEW7</accession>
<dbReference type="EMBL" id="VSSQ01113424">
    <property type="protein sequence ID" value="MPN49825.1"/>
    <property type="molecule type" value="Genomic_DNA"/>
</dbReference>
<gene>
    <name evidence="1" type="ORF">SDC9_197447</name>
</gene>
<organism evidence="1">
    <name type="scientific">bioreactor metagenome</name>
    <dbReference type="NCBI Taxonomy" id="1076179"/>
    <lineage>
        <taxon>unclassified sequences</taxon>
        <taxon>metagenomes</taxon>
        <taxon>ecological metagenomes</taxon>
    </lineage>
</organism>
<reference evidence="1" key="1">
    <citation type="submission" date="2019-08" db="EMBL/GenBank/DDBJ databases">
        <authorList>
            <person name="Kucharzyk K."/>
            <person name="Murdoch R.W."/>
            <person name="Higgins S."/>
            <person name="Loffler F."/>
        </authorList>
    </citation>
    <scope>NUCLEOTIDE SEQUENCE</scope>
</reference>
<dbReference type="AlphaFoldDB" id="A0A645IEW7"/>
<evidence type="ECO:0000313" key="1">
    <source>
        <dbReference type="EMBL" id="MPN49825.1"/>
    </source>
</evidence>